<keyword evidence="5" id="KW-1185">Reference proteome</keyword>
<dbReference type="PANTHER" id="PTHR34978">
    <property type="entry name" value="POSSIBLE SENSOR-TRANSDUCER PROTEIN BLAR"/>
    <property type="match status" value="1"/>
</dbReference>
<keyword evidence="2" id="KW-0812">Transmembrane</keyword>
<dbReference type="Pfam" id="PF05569">
    <property type="entry name" value="Peptidase_M56"/>
    <property type="match status" value="1"/>
</dbReference>
<dbReference type="InterPro" id="IPR052173">
    <property type="entry name" value="Beta-lactam_resp_regulator"/>
</dbReference>
<dbReference type="PANTHER" id="PTHR34978:SF3">
    <property type="entry name" value="SLR0241 PROTEIN"/>
    <property type="match status" value="1"/>
</dbReference>
<proteinExistence type="predicted"/>
<feature type="transmembrane region" description="Helical" evidence="2">
    <location>
        <begin position="12"/>
        <end position="32"/>
    </location>
</feature>
<protein>
    <recommendedName>
        <fullName evidence="3">Peptidase M56 domain-containing protein</fullName>
    </recommendedName>
</protein>
<reference evidence="4 5" key="1">
    <citation type="submission" date="2017-06" db="EMBL/GenBank/DDBJ databases">
        <title>Complete genome sequence of Paenibacillus donghaensis KCTC 13049T isolated from East Sea sediment, South Korea.</title>
        <authorList>
            <person name="Jung B.K."/>
            <person name="Hong S.-J."/>
            <person name="Shin J.-H."/>
        </authorList>
    </citation>
    <scope>NUCLEOTIDE SEQUENCE [LARGE SCALE GENOMIC DNA]</scope>
    <source>
        <strain evidence="4 5">KCTC 13049</strain>
    </source>
</reference>
<dbReference type="KEGG" id="pdh:B9T62_33265"/>
<dbReference type="Gene3D" id="3.30.2010.10">
    <property type="entry name" value="Metalloproteases ('zincins'), catalytic domain"/>
    <property type="match status" value="1"/>
</dbReference>
<name>A0A2Z2KQZ0_9BACL</name>
<dbReference type="AlphaFoldDB" id="A0A2Z2KQZ0"/>
<feature type="compositionally biased region" description="Polar residues" evidence="1">
    <location>
        <begin position="543"/>
        <end position="552"/>
    </location>
</feature>
<evidence type="ECO:0000256" key="1">
    <source>
        <dbReference type="SAM" id="MobiDB-lite"/>
    </source>
</evidence>
<dbReference type="CDD" id="cd07341">
    <property type="entry name" value="M56_BlaR1_MecR1_like"/>
    <property type="match status" value="1"/>
</dbReference>
<dbReference type="InterPro" id="IPR008756">
    <property type="entry name" value="Peptidase_M56"/>
</dbReference>
<evidence type="ECO:0000313" key="4">
    <source>
        <dbReference type="EMBL" id="ASA25179.1"/>
    </source>
</evidence>
<gene>
    <name evidence="4" type="ORF">B9T62_33265</name>
</gene>
<sequence length="552" mass="60446">MSWLTEDLVRISVWIFTVSLLASAMVLLIVLLQRLLKGRLIPTWSYMLWLLVLVRLILPWSPESKFSILNGFGYAHKLDSIRQVKQQTGAFVNVAVPEASAGWIGQMLGAVWLAGVCIWGGYTLWSSRKFVRQMRRETVPVTDVNVLGLFEQCRSKMAVRRPAVLVESPRRRTPALYGMAKPHLVIPKGLLTSLNKDQLQHVFLHELAHVKRHDIGINWLMHILLIVHWFNPVIWYASSRIREEQEIASDALALSYLEPDQRSRYGYTLIQILEHFSRPVRTAGNVHLTGNAKQLQRRIQMIKQYKRHSFRWTILGVAGVVLISGCALANPKESQSPAQEQGAMTSTPKQTVTDRPSASASIEPSDRPAASASAASSRQPATEAVAQPAEEHAGAVTRPLAPSERNTGGTVAEPQLVEEHAGAVARPLAPSERNTGGTVAEPQLMEEHAGAVMRPLAPSERNTGGAIAEPQLMEEHAGAVMRPLAPSERNTGGAVAQPQLVEEHAGAVARPLAPSERNTGGAVAQPQLMEEHARAVMRPLAPSEQNTGGAAE</sequence>
<feature type="domain" description="Peptidase M56" evidence="3">
    <location>
        <begin position="16"/>
        <end position="302"/>
    </location>
</feature>
<keyword evidence="2" id="KW-1133">Transmembrane helix</keyword>
<dbReference type="Proteomes" id="UP000249890">
    <property type="component" value="Chromosome"/>
</dbReference>
<keyword evidence="2" id="KW-0472">Membrane</keyword>
<evidence type="ECO:0000256" key="2">
    <source>
        <dbReference type="SAM" id="Phobius"/>
    </source>
</evidence>
<evidence type="ECO:0000259" key="3">
    <source>
        <dbReference type="Pfam" id="PF05569"/>
    </source>
</evidence>
<feature type="region of interest" description="Disordered" evidence="1">
    <location>
        <begin position="505"/>
        <end position="552"/>
    </location>
</feature>
<accession>A0A2Z2KQZ0</accession>
<dbReference type="EMBL" id="CP021780">
    <property type="protein sequence ID" value="ASA25179.1"/>
    <property type="molecule type" value="Genomic_DNA"/>
</dbReference>
<feature type="region of interest" description="Disordered" evidence="1">
    <location>
        <begin position="332"/>
        <end position="414"/>
    </location>
</feature>
<dbReference type="RefSeq" id="WP_087919144.1">
    <property type="nucleotide sequence ID" value="NZ_CP021780.1"/>
</dbReference>
<organism evidence="4 5">
    <name type="scientific">Paenibacillus donghaensis</name>
    <dbReference type="NCBI Taxonomy" id="414771"/>
    <lineage>
        <taxon>Bacteria</taxon>
        <taxon>Bacillati</taxon>
        <taxon>Bacillota</taxon>
        <taxon>Bacilli</taxon>
        <taxon>Bacillales</taxon>
        <taxon>Paenibacillaceae</taxon>
        <taxon>Paenibacillus</taxon>
    </lineage>
</organism>
<dbReference type="OrthoDB" id="9762883at2"/>
<feature type="compositionally biased region" description="Polar residues" evidence="1">
    <location>
        <begin position="332"/>
        <end position="362"/>
    </location>
</feature>
<feature type="transmembrane region" description="Helical" evidence="2">
    <location>
        <begin position="44"/>
        <end position="61"/>
    </location>
</feature>
<feature type="transmembrane region" description="Helical" evidence="2">
    <location>
        <begin position="103"/>
        <end position="125"/>
    </location>
</feature>
<evidence type="ECO:0000313" key="5">
    <source>
        <dbReference type="Proteomes" id="UP000249890"/>
    </source>
</evidence>